<feature type="compositionally biased region" description="Polar residues" evidence="2">
    <location>
        <begin position="28"/>
        <end position="42"/>
    </location>
</feature>
<evidence type="ECO:0000256" key="2">
    <source>
        <dbReference type="SAM" id="MobiDB-lite"/>
    </source>
</evidence>
<evidence type="ECO:0000313" key="4">
    <source>
        <dbReference type="Proteomes" id="UP001046870"/>
    </source>
</evidence>
<feature type="compositionally biased region" description="Basic and acidic residues" evidence="2">
    <location>
        <begin position="316"/>
        <end position="325"/>
    </location>
</feature>
<dbReference type="Proteomes" id="UP001046870">
    <property type="component" value="Chromosome 23"/>
</dbReference>
<keyword evidence="4" id="KW-1185">Reference proteome</keyword>
<dbReference type="OrthoDB" id="8725016at2759"/>
<feature type="region of interest" description="Disordered" evidence="2">
    <location>
        <begin position="17"/>
        <end position="44"/>
    </location>
</feature>
<proteinExistence type="predicted"/>
<dbReference type="PANTHER" id="PTHR16095">
    <property type="entry name" value="TRANSMEMBRANE PROTEIN 143 FAMILY MEMBER"/>
    <property type="match status" value="1"/>
</dbReference>
<feature type="compositionally biased region" description="Low complexity" evidence="2">
    <location>
        <begin position="77"/>
        <end position="95"/>
    </location>
</feature>
<gene>
    <name evidence="3" type="ORF">MATL_G00250150</name>
</gene>
<accession>A0A9D3PEP1</accession>
<sequence>MPRSSCALDTLAMDFHVPSDPRLHYGVNGSQESPRRNSQNRTPFEDEALQFLSLEEKECILFFEETIDSLDDDMEDAGLGLSSGSSTSAEGRSATPSPVPVTDMAPGPERSPSPKDQDIIDLVQSQPDPPVPREALLSQTMPDFRSMVMNPESHFEMKARREPMENFPAEYHLPPPSAPIGESSCVSHSPYQPAGSIPTPVLIAQKIAEHRGGFLSGRRRSLDSETSPPPTPEQPVKQGPPTMAKPTRFPDNISLMMGSRDYNQTIAKAAVNVQERKARMLANLTGQAPSFESEEAATVPSPTRNTPTRSVSFRDPAPDKSRMEALSKLGLTQNQGVPGTNGGWSRVITPTQASTTKPETFSTGVSSYDIKPHTVQSYATTTQTDVPTADFNSYGGKSKVVNPASLSAAKIDTASHHHDTKSNVAFQPSYTDTTSSDFNSYGGKSKVMTPLSSPGTKRDAASHHNSNYDSRPSATVKTEASSNDFNSYGGKTKVMTPGPVSKAKTESSSDSFISHDTKPKVMAFSPPATSKTEGFSNDFNSYGGKSKVIIPSVISHGQPEAAASDSIIPVVTPRPAAAPPTVTPKPASSRVEPRPAEAPRLPRRESAPASHGAVAASPFPDVRRRSGSKPSLFHQGITVQFSGRGATDESRREALRKLGLLKDTP</sequence>
<feature type="region of interest" description="Disordered" evidence="2">
    <location>
        <begin position="379"/>
        <end position="399"/>
    </location>
</feature>
<dbReference type="AlphaFoldDB" id="A0A9D3PEP1"/>
<feature type="compositionally biased region" description="Polar residues" evidence="2">
    <location>
        <begin position="348"/>
        <end position="366"/>
    </location>
</feature>
<feature type="compositionally biased region" description="Polar residues" evidence="2">
    <location>
        <begin position="463"/>
        <end position="486"/>
    </location>
</feature>
<feature type="compositionally biased region" description="Basic and acidic residues" evidence="2">
    <location>
        <begin position="503"/>
        <end position="519"/>
    </location>
</feature>
<keyword evidence="1" id="KW-0597">Phosphoprotein</keyword>
<reference evidence="3" key="1">
    <citation type="submission" date="2021-01" db="EMBL/GenBank/DDBJ databases">
        <authorList>
            <person name="Zahm M."/>
            <person name="Roques C."/>
            <person name="Cabau C."/>
            <person name="Klopp C."/>
            <person name="Donnadieu C."/>
            <person name="Jouanno E."/>
            <person name="Lampietro C."/>
            <person name="Louis A."/>
            <person name="Herpin A."/>
            <person name="Echchiki A."/>
            <person name="Berthelot C."/>
            <person name="Parey E."/>
            <person name="Roest-Crollius H."/>
            <person name="Braasch I."/>
            <person name="Postlethwait J."/>
            <person name="Bobe J."/>
            <person name="Montfort J."/>
            <person name="Bouchez O."/>
            <person name="Begum T."/>
            <person name="Mejri S."/>
            <person name="Adams A."/>
            <person name="Chen W.-J."/>
            <person name="Guiguen Y."/>
        </authorList>
    </citation>
    <scope>NUCLEOTIDE SEQUENCE</scope>
    <source>
        <strain evidence="3">YG-15Mar2019-1</strain>
        <tissue evidence="3">Brain</tissue>
    </source>
</reference>
<dbReference type="EMBL" id="JAFDVH010000023">
    <property type="protein sequence ID" value="KAG7456284.1"/>
    <property type="molecule type" value="Genomic_DNA"/>
</dbReference>
<feature type="compositionally biased region" description="Polar residues" evidence="2">
    <location>
        <begin position="527"/>
        <end position="536"/>
    </location>
</feature>
<feature type="compositionally biased region" description="Polar residues" evidence="2">
    <location>
        <begin position="300"/>
        <end position="311"/>
    </location>
</feature>
<evidence type="ECO:0000256" key="1">
    <source>
        <dbReference type="ARBA" id="ARBA00022553"/>
    </source>
</evidence>
<feature type="region of interest" description="Disordered" evidence="2">
    <location>
        <begin position="572"/>
        <end position="635"/>
    </location>
</feature>
<feature type="region of interest" description="Disordered" evidence="2">
    <location>
        <begin position="73"/>
        <end position="144"/>
    </location>
</feature>
<feature type="region of interest" description="Disordered" evidence="2">
    <location>
        <begin position="209"/>
        <end position="255"/>
    </location>
</feature>
<feature type="region of interest" description="Disordered" evidence="2">
    <location>
        <begin position="412"/>
        <end position="536"/>
    </location>
</feature>
<dbReference type="PANTHER" id="PTHR16095:SF9">
    <property type="entry name" value="PROLINE AND SERINE-RICH PROTEIN 2"/>
    <property type="match status" value="1"/>
</dbReference>
<organism evidence="3 4">
    <name type="scientific">Megalops atlanticus</name>
    <name type="common">Tarpon</name>
    <name type="synonym">Clupea gigantea</name>
    <dbReference type="NCBI Taxonomy" id="7932"/>
    <lineage>
        <taxon>Eukaryota</taxon>
        <taxon>Metazoa</taxon>
        <taxon>Chordata</taxon>
        <taxon>Craniata</taxon>
        <taxon>Vertebrata</taxon>
        <taxon>Euteleostomi</taxon>
        <taxon>Actinopterygii</taxon>
        <taxon>Neopterygii</taxon>
        <taxon>Teleostei</taxon>
        <taxon>Elopiformes</taxon>
        <taxon>Megalopidae</taxon>
        <taxon>Megalops</taxon>
    </lineage>
</organism>
<protein>
    <recommendedName>
        <fullName evidence="5">Proline and serine rich 2</fullName>
    </recommendedName>
</protein>
<comment type="caution">
    <text evidence="3">The sequence shown here is derived from an EMBL/GenBank/DDBJ whole genome shotgun (WGS) entry which is preliminary data.</text>
</comment>
<evidence type="ECO:0000313" key="3">
    <source>
        <dbReference type="EMBL" id="KAG7456284.1"/>
    </source>
</evidence>
<feature type="compositionally biased region" description="Basic and acidic residues" evidence="2">
    <location>
        <begin position="591"/>
        <end position="606"/>
    </location>
</feature>
<name>A0A9D3PEP1_MEGAT</name>
<feature type="region of interest" description="Disordered" evidence="2">
    <location>
        <begin position="286"/>
        <end position="367"/>
    </location>
</feature>
<feature type="compositionally biased region" description="Polar residues" evidence="2">
    <location>
        <begin position="422"/>
        <end position="439"/>
    </location>
</feature>
<evidence type="ECO:0008006" key="5">
    <source>
        <dbReference type="Google" id="ProtNLM"/>
    </source>
</evidence>
<dbReference type="Pfam" id="PF15385">
    <property type="entry name" value="SARG"/>
    <property type="match status" value="1"/>
</dbReference>